<feature type="transmembrane region" description="Helical" evidence="1">
    <location>
        <begin position="84"/>
        <end position="108"/>
    </location>
</feature>
<keyword evidence="1" id="KW-0472">Membrane</keyword>
<protein>
    <submittedName>
        <fullName evidence="2">Uncharacterized protein</fullName>
    </submittedName>
</protein>
<evidence type="ECO:0000313" key="3">
    <source>
        <dbReference type="Proteomes" id="UP000507245"/>
    </source>
</evidence>
<keyword evidence="3" id="KW-1185">Reference proteome</keyword>
<gene>
    <name evidence="2" type="ORF">ORAREDHAP_LOCUS27545</name>
</gene>
<name>A0A6J5X721_PRUAR</name>
<proteinExistence type="predicted"/>
<sequence>MGTGARVLWEWGRKNHREGAMGLDGEMGEPRRNRGGGGVGFWVLPRESGLLEEGAMGFWVLRKDGVGCSGVGEKSQIRIGEMVLLGNFTACRVPAIIVLGCFIISLHLL</sequence>
<accession>A0A6J5X721</accession>
<dbReference type="Proteomes" id="UP000507245">
    <property type="component" value="Unassembled WGS sequence"/>
</dbReference>
<dbReference type="EMBL" id="CAEKKB010000004">
    <property type="protein sequence ID" value="CAB4308277.1"/>
    <property type="molecule type" value="Genomic_DNA"/>
</dbReference>
<keyword evidence="1" id="KW-0812">Transmembrane</keyword>
<dbReference type="AlphaFoldDB" id="A0A6J5X721"/>
<evidence type="ECO:0000313" key="2">
    <source>
        <dbReference type="EMBL" id="CAB4308277.1"/>
    </source>
</evidence>
<reference evidence="3" key="1">
    <citation type="journal article" date="2020" name="Genome Biol.">
        <title>Gamete binning: chromosome-level and haplotype-resolved genome assembly enabled by high-throughput single-cell sequencing of gamete genomes.</title>
        <authorList>
            <person name="Campoy J.A."/>
            <person name="Sun H."/>
            <person name="Goel M."/>
            <person name="Jiao W.-B."/>
            <person name="Folz-Donahue K."/>
            <person name="Wang N."/>
            <person name="Rubio M."/>
            <person name="Liu C."/>
            <person name="Kukat C."/>
            <person name="Ruiz D."/>
            <person name="Huettel B."/>
            <person name="Schneeberger K."/>
        </authorList>
    </citation>
    <scope>NUCLEOTIDE SEQUENCE [LARGE SCALE GENOMIC DNA]</scope>
    <source>
        <strain evidence="3">cv. Rojo Pasion</strain>
    </source>
</reference>
<evidence type="ECO:0000256" key="1">
    <source>
        <dbReference type="SAM" id="Phobius"/>
    </source>
</evidence>
<organism evidence="2 3">
    <name type="scientific">Prunus armeniaca</name>
    <name type="common">Apricot</name>
    <name type="synonym">Armeniaca vulgaris</name>
    <dbReference type="NCBI Taxonomy" id="36596"/>
    <lineage>
        <taxon>Eukaryota</taxon>
        <taxon>Viridiplantae</taxon>
        <taxon>Streptophyta</taxon>
        <taxon>Embryophyta</taxon>
        <taxon>Tracheophyta</taxon>
        <taxon>Spermatophyta</taxon>
        <taxon>Magnoliopsida</taxon>
        <taxon>eudicotyledons</taxon>
        <taxon>Gunneridae</taxon>
        <taxon>Pentapetalae</taxon>
        <taxon>rosids</taxon>
        <taxon>fabids</taxon>
        <taxon>Rosales</taxon>
        <taxon>Rosaceae</taxon>
        <taxon>Amygdaloideae</taxon>
        <taxon>Amygdaleae</taxon>
        <taxon>Prunus</taxon>
    </lineage>
</organism>
<keyword evidence="1" id="KW-1133">Transmembrane helix</keyword>